<protein>
    <submittedName>
        <fullName evidence="1">Phage tail protein</fullName>
    </submittedName>
</protein>
<dbReference type="EMBL" id="JACGAN010000007">
    <property type="protein sequence ID" value="MBA5746585.1"/>
    <property type="molecule type" value="Genomic_DNA"/>
</dbReference>
<proteinExistence type="predicted"/>
<dbReference type="RefSeq" id="WP_182023334.1">
    <property type="nucleotide sequence ID" value="NZ_JACGAM010000007.1"/>
</dbReference>
<evidence type="ECO:0000313" key="1">
    <source>
        <dbReference type="EMBL" id="MBA5746585.1"/>
    </source>
</evidence>
<gene>
    <name evidence="1" type="ORF">H3232_05115</name>
</gene>
<sequence length="189" mass="20206">MAKAQNVTYGKPKVGGAISVAPLGTTLPTDAAGDLDAGFKNLGYISEDGLTNADTRESESIKAWGNDIVLTTQTDKTDTFTFTLIEALNVDVLKFYYGEENVTGTLETGITVKANSKELQPVSLVVDMVFQNALKRIVIPQAKITETGEIVYNDTEAVGYETTVQAFNNEDGNSHIEYVQSPTTDGGAA</sequence>
<accession>A0ABR5ZY36</accession>
<name>A0ABR5ZY36_9LACT</name>
<dbReference type="Proteomes" id="UP000540056">
    <property type="component" value="Unassembled WGS sequence"/>
</dbReference>
<comment type="caution">
    <text evidence="1">The sequence shown here is derived from an EMBL/GenBank/DDBJ whole genome shotgun (WGS) entry which is preliminary data.</text>
</comment>
<reference evidence="1 2" key="1">
    <citation type="submission" date="2020-07" db="EMBL/GenBank/DDBJ databases">
        <title>Draft Genome Sequences of Lactobacillales Isolated from the International Space Station.</title>
        <authorList>
            <person name="Bharadwaj A.R."/>
            <person name="Singh N.K."/>
            <person name="Wood J.M."/>
            <person name="Debieu M."/>
            <person name="O'Hara N.B."/>
            <person name="Karouia F."/>
            <person name="Mason C.E."/>
            <person name="Venkateswaran K."/>
        </authorList>
    </citation>
    <scope>NUCLEOTIDE SEQUENCE [LARGE SCALE GENOMIC DNA]</scope>
    <source>
        <strain evidence="1 2">151250015-1-258-55</strain>
    </source>
</reference>
<organism evidence="1 2">
    <name type="scientific">Aerococcus urinaeequi</name>
    <dbReference type="NCBI Taxonomy" id="51665"/>
    <lineage>
        <taxon>Bacteria</taxon>
        <taxon>Bacillati</taxon>
        <taxon>Bacillota</taxon>
        <taxon>Bacilli</taxon>
        <taxon>Lactobacillales</taxon>
        <taxon>Aerococcaceae</taxon>
        <taxon>Aerococcus</taxon>
    </lineage>
</organism>
<evidence type="ECO:0000313" key="2">
    <source>
        <dbReference type="Proteomes" id="UP000540056"/>
    </source>
</evidence>
<dbReference type="InterPro" id="IPR058154">
    <property type="entry name" value="Bxb1_TTP-like"/>
</dbReference>
<dbReference type="Pfam" id="PF25681">
    <property type="entry name" value="Phage_TTP_17"/>
    <property type="match status" value="1"/>
</dbReference>
<keyword evidence="2" id="KW-1185">Reference proteome</keyword>